<name>A0A164QW66_9CRUS</name>
<dbReference type="EMBL" id="LRGB01002355">
    <property type="protein sequence ID" value="KZS08110.1"/>
    <property type="molecule type" value="Genomic_DNA"/>
</dbReference>
<dbReference type="Proteomes" id="UP000076858">
    <property type="component" value="Unassembled WGS sequence"/>
</dbReference>
<sequence length="55" mass="6024">RFHIGETRAEVFDHVWPKVGRDKIVLMLVSGEVDSAVGAALLHKALLQGDDLSLL</sequence>
<feature type="non-terminal residue" evidence="1">
    <location>
        <position position="1"/>
    </location>
</feature>
<comment type="caution">
    <text evidence="1">The sequence shown here is derived from an EMBL/GenBank/DDBJ whole genome shotgun (WGS) entry which is preliminary data.</text>
</comment>
<evidence type="ECO:0000313" key="1">
    <source>
        <dbReference type="EMBL" id="KZS08110.1"/>
    </source>
</evidence>
<dbReference type="Gene3D" id="3.40.50.620">
    <property type="entry name" value="HUPs"/>
    <property type="match status" value="1"/>
</dbReference>
<organism evidence="1 2">
    <name type="scientific">Daphnia magna</name>
    <dbReference type="NCBI Taxonomy" id="35525"/>
    <lineage>
        <taxon>Eukaryota</taxon>
        <taxon>Metazoa</taxon>
        <taxon>Ecdysozoa</taxon>
        <taxon>Arthropoda</taxon>
        <taxon>Crustacea</taxon>
        <taxon>Branchiopoda</taxon>
        <taxon>Diplostraca</taxon>
        <taxon>Cladocera</taxon>
        <taxon>Anomopoda</taxon>
        <taxon>Daphniidae</taxon>
        <taxon>Daphnia</taxon>
    </lineage>
</organism>
<dbReference type="InterPro" id="IPR014729">
    <property type="entry name" value="Rossmann-like_a/b/a_fold"/>
</dbReference>
<protein>
    <submittedName>
        <fullName evidence="1">Putative GMP synthase</fullName>
    </submittedName>
</protein>
<gene>
    <name evidence="1" type="ORF">APZ42_028027</name>
</gene>
<keyword evidence="2" id="KW-1185">Reference proteome</keyword>
<accession>A0A164QW66</accession>
<dbReference type="AlphaFoldDB" id="A0A164QW66"/>
<evidence type="ECO:0000313" key="2">
    <source>
        <dbReference type="Proteomes" id="UP000076858"/>
    </source>
</evidence>
<reference evidence="1 2" key="1">
    <citation type="submission" date="2016-03" db="EMBL/GenBank/DDBJ databases">
        <title>EvidentialGene: Evidence-directed Construction of Genes on Genomes.</title>
        <authorList>
            <person name="Gilbert D.G."/>
            <person name="Choi J.-H."/>
            <person name="Mockaitis K."/>
            <person name="Colbourne J."/>
            <person name="Pfrender M."/>
        </authorList>
    </citation>
    <scope>NUCLEOTIDE SEQUENCE [LARGE SCALE GENOMIC DNA]</scope>
    <source>
        <strain evidence="1 2">Xinb3</strain>
        <tissue evidence="1">Complete organism</tissue>
    </source>
</reference>
<proteinExistence type="predicted"/>